<dbReference type="GO" id="GO:0070034">
    <property type="term" value="F:telomerase RNA binding"/>
    <property type="evidence" value="ECO:0007669"/>
    <property type="project" value="TreeGrafter"/>
</dbReference>
<keyword evidence="1" id="KW-0695">RNA-directed DNA polymerase</keyword>
<keyword evidence="1" id="KW-0479">Metal-binding</keyword>
<dbReference type="AlphaFoldDB" id="A0AAU9LPZ3"/>
<dbReference type="GO" id="GO:0000333">
    <property type="term" value="C:telomerase catalytic core complex"/>
    <property type="evidence" value="ECO:0007669"/>
    <property type="project" value="TreeGrafter"/>
</dbReference>
<comment type="catalytic activity">
    <reaction evidence="1">
        <text>DNA(n) + a 2'-deoxyribonucleoside 5'-triphosphate = DNA(n+1) + diphosphate</text>
        <dbReference type="Rhea" id="RHEA:22508"/>
        <dbReference type="Rhea" id="RHEA-COMP:17339"/>
        <dbReference type="Rhea" id="RHEA-COMP:17340"/>
        <dbReference type="ChEBI" id="CHEBI:33019"/>
        <dbReference type="ChEBI" id="CHEBI:61560"/>
        <dbReference type="ChEBI" id="CHEBI:173112"/>
        <dbReference type="EC" id="2.7.7.49"/>
    </reaction>
</comment>
<comment type="similarity">
    <text evidence="1">Belongs to the reverse transcriptase family. Telomerase subfamily.</text>
</comment>
<keyword evidence="1" id="KW-0539">Nucleus</keyword>
<comment type="subcellular location">
    <subcellularLocation>
        <location evidence="1">Nucleus</location>
    </subcellularLocation>
    <subcellularLocation>
        <location evidence="1">Chromosome</location>
        <location evidence="1">Telomere</location>
    </subcellularLocation>
</comment>
<keyword evidence="4" id="KW-1185">Reference proteome</keyword>
<evidence type="ECO:0000256" key="1">
    <source>
        <dbReference type="RuleBase" id="RU365061"/>
    </source>
</evidence>
<gene>
    <name evidence="3" type="ORF">LVIROSA_LOCUS3455</name>
</gene>
<comment type="function">
    <text evidence="1">Telomerase is a ribonucleoprotein enzyme essential for the replication of chromosome termini in most eukaryotes. It elongates telomeres. It is a reverse transcriptase that adds simple sequence repeats to chromosome ends by copying a template sequence within the RNA component of the enzyme.</text>
</comment>
<protein>
    <recommendedName>
        <fullName evidence="1">Telomerase reverse transcriptase</fullName>
        <ecNumber evidence="1">2.7.7.49</ecNumber>
    </recommendedName>
    <alternativeName>
        <fullName evidence="1">Telomerase catalytic subunit</fullName>
    </alternativeName>
</protein>
<dbReference type="PANTHER" id="PTHR12066">
    <property type="entry name" value="TELOMERASE REVERSE TRANSCRIPTASE"/>
    <property type="match status" value="1"/>
</dbReference>
<dbReference type="GO" id="GO:0042162">
    <property type="term" value="F:telomeric DNA binding"/>
    <property type="evidence" value="ECO:0007669"/>
    <property type="project" value="TreeGrafter"/>
</dbReference>
<dbReference type="Proteomes" id="UP001157418">
    <property type="component" value="Unassembled WGS sequence"/>
</dbReference>
<sequence>MPEVLWKLFQNRALTLAETILSLIPQPSSATVQLRCTGSQPCLHCCSHGDRMSFLLREDDPSDYCKLLNQCFVVASDIAASPPYFHHHSRWSQLEIVTRTIEMMLREKTPTSTENMIWAGYNKVSYFYGVIAELLNRSSIIVEALTSASWCLLSKRVGDGLMVYLLKNFSIFIQVDQHKHHQVAGTPINDTCWSCWKLLKYTSDSISCITCYGCNVKASVTQCGLHMKHCSNFNTTSTSNEDSIIVPENGAGRKRARAYAWLHRHKRRKLLSQHHKMCDHAASTSPHKISFSP</sequence>
<dbReference type="InterPro" id="IPR049915">
    <property type="entry name" value="TERT_TEN"/>
</dbReference>
<accession>A0AAU9LPZ3</accession>
<evidence type="ECO:0000313" key="4">
    <source>
        <dbReference type="Proteomes" id="UP001157418"/>
    </source>
</evidence>
<keyword evidence="1" id="KW-0460">Magnesium</keyword>
<dbReference type="EC" id="2.7.7.49" evidence="1"/>
<dbReference type="PANTHER" id="PTHR12066:SF0">
    <property type="entry name" value="TELOMERASE REVERSE TRANSCRIPTASE"/>
    <property type="match status" value="1"/>
</dbReference>
<dbReference type="GO" id="GO:0007004">
    <property type="term" value="P:telomere maintenance via telomerase"/>
    <property type="evidence" value="ECO:0007669"/>
    <property type="project" value="TreeGrafter"/>
</dbReference>
<keyword evidence="1" id="KW-0779">Telomere</keyword>
<dbReference type="GO" id="GO:0003720">
    <property type="term" value="F:telomerase activity"/>
    <property type="evidence" value="ECO:0007669"/>
    <property type="project" value="InterPro"/>
</dbReference>
<dbReference type="Pfam" id="PF11474">
    <property type="entry name" value="TEN_TERT"/>
    <property type="match status" value="1"/>
</dbReference>
<keyword evidence="1" id="KW-0808">Transferase</keyword>
<dbReference type="EMBL" id="CAKMRJ010000001">
    <property type="protein sequence ID" value="CAH1415622.1"/>
    <property type="molecule type" value="Genomic_DNA"/>
</dbReference>
<dbReference type="InterPro" id="IPR003545">
    <property type="entry name" value="Telomerase_RT"/>
</dbReference>
<keyword evidence="1" id="KW-0548">Nucleotidyltransferase</keyword>
<dbReference type="GO" id="GO:0046872">
    <property type="term" value="F:metal ion binding"/>
    <property type="evidence" value="ECO:0007669"/>
    <property type="project" value="UniProtKB-KW"/>
</dbReference>
<evidence type="ECO:0000313" key="3">
    <source>
        <dbReference type="EMBL" id="CAH1415622.1"/>
    </source>
</evidence>
<dbReference type="GO" id="GO:0000781">
    <property type="term" value="C:chromosome, telomeric region"/>
    <property type="evidence" value="ECO:0007669"/>
    <property type="project" value="UniProtKB-SubCell"/>
</dbReference>
<proteinExistence type="inferred from homology"/>
<comment type="caution">
    <text evidence="3">The sequence shown here is derived from an EMBL/GenBank/DDBJ whole genome shotgun (WGS) entry which is preliminary data.</text>
</comment>
<evidence type="ECO:0000259" key="2">
    <source>
        <dbReference type="Pfam" id="PF11474"/>
    </source>
</evidence>
<organism evidence="3 4">
    <name type="scientific">Lactuca virosa</name>
    <dbReference type="NCBI Taxonomy" id="75947"/>
    <lineage>
        <taxon>Eukaryota</taxon>
        <taxon>Viridiplantae</taxon>
        <taxon>Streptophyta</taxon>
        <taxon>Embryophyta</taxon>
        <taxon>Tracheophyta</taxon>
        <taxon>Spermatophyta</taxon>
        <taxon>Magnoliopsida</taxon>
        <taxon>eudicotyledons</taxon>
        <taxon>Gunneridae</taxon>
        <taxon>Pentapetalae</taxon>
        <taxon>asterids</taxon>
        <taxon>campanulids</taxon>
        <taxon>Asterales</taxon>
        <taxon>Asteraceae</taxon>
        <taxon>Cichorioideae</taxon>
        <taxon>Cichorieae</taxon>
        <taxon>Lactucinae</taxon>
        <taxon>Lactuca</taxon>
    </lineage>
</organism>
<keyword evidence="1" id="KW-0158">Chromosome</keyword>
<reference evidence="3 4" key="1">
    <citation type="submission" date="2022-01" db="EMBL/GenBank/DDBJ databases">
        <authorList>
            <person name="Xiong W."/>
            <person name="Schranz E."/>
        </authorList>
    </citation>
    <scope>NUCLEOTIDE SEQUENCE [LARGE SCALE GENOMIC DNA]</scope>
</reference>
<feature type="domain" description="Telomerase reverse transcriptase TEN" evidence="2">
    <location>
        <begin position="66"/>
        <end position="191"/>
    </location>
</feature>
<name>A0AAU9LPZ3_9ASTR</name>